<evidence type="ECO:0000256" key="2">
    <source>
        <dbReference type="ARBA" id="ARBA00006683"/>
    </source>
</evidence>
<comment type="caution">
    <text evidence="9">The sequence shown here is derived from an EMBL/GenBank/DDBJ whole genome shotgun (WGS) entry which is preliminary data.</text>
</comment>
<evidence type="ECO:0000313" key="10">
    <source>
        <dbReference type="Proteomes" id="UP000036313"/>
    </source>
</evidence>
<dbReference type="Gene3D" id="3.40.50.300">
    <property type="entry name" value="P-loop containing nucleotide triphosphate hydrolases"/>
    <property type="match status" value="1"/>
</dbReference>
<dbReference type="GO" id="GO:0005886">
    <property type="term" value="C:plasma membrane"/>
    <property type="evidence" value="ECO:0007669"/>
    <property type="project" value="UniProtKB-SubCell"/>
</dbReference>
<keyword evidence="5 7" id="KW-1133">Transmembrane helix</keyword>
<feature type="transmembrane region" description="Helical" evidence="7">
    <location>
        <begin position="12"/>
        <end position="31"/>
    </location>
</feature>
<evidence type="ECO:0000256" key="1">
    <source>
        <dbReference type="ARBA" id="ARBA00004651"/>
    </source>
</evidence>
<keyword evidence="4 7" id="KW-0812">Transmembrane</keyword>
<evidence type="ECO:0000256" key="7">
    <source>
        <dbReference type="SAM" id="Phobius"/>
    </source>
</evidence>
<feature type="domain" description="Polysaccharide chain length determinant N-terminal" evidence="8">
    <location>
        <begin position="1"/>
        <end position="89"/>
    </location>
</feature>
<evidence type="ECO:0000313" key="9">
    <source>
        <dbReference type="EMBL" id="KMO81690.1"/>
    </source>
</evidence>
<dbReference type="Proteomes" id="UP000036313">
    <property type="component" value="Unassembled WGS sequence"/>
</dbReference>
<protein>
    <submittedName>
        <fullName evidence="9">Chain length determinant protein</fullName>
    </submittedName>
</protein>
<dbReference type="PANTHER" id="PTHR32309:SF31">
    <property type="entry name" value="CAPSULAR EXOPOLYSACCHARIDE FAMILY"/>
    <property type="match status" value="1"/>
</dbReference>
<evidence type="ECO:0000256" key="6">
    <source>
        <dbReference type="ARBA" id="ARBA00023136"/>
    </source>
</evidence>
<dbReference type="Pfam" id="PF02706">
    <property type="entry name" value="Wzz"/>
    <property type="match status" value="1"/>
</dbReference>
<gene>
    <name evidence="9" type="ORF">MOBUDSM44075_00257</name>
</gene>
<keyword evidence="3" id="KW-1003">Cell membrane</keyword>
<dbReference type="SUPFAM" id="SSF52540">
    <property type="entry name" value="P-loop containing nucleoside triphosphate hydrolases"/>
    <property type="match status" value="1"/>
</dbReference>
<dbReference type="PATRIC" id="fig|1807.14.peg.267"/>
<organism evidence="9 10">
    <name type="scientific">Mycolicibacterium obuense</name>
    <dbReference type="NCBI Taxonomy" id="1807"/>
    <lineage>
        <taxon>Bacteria</taxon>
        <taxon>Bacillati</taxon>
        <taxon>Actinomycetota</taxon>
        <taxon>Actinomycetes</taxon>
        <taxon>Mycobacteriales</taxon>
        <taxon>Mycobacteriaceae</taxon>
        <taxon>Mycolicibacterium</taxon>
    </lineage>
</organism>
<sequence>MDFQTVVSAIRRRWWVLAITALVGIFFGNLVSTHEVREYTATTRLFVAATGGGNSSSEAYSGGQFSEQRVQSYAQMISGQQLTRRVVDRLHLPLSADELSSKVHAAIVPRTVLLDLSATDPSPERATEIANTLADEFIQYAGPLETPIGESTPRSTITVVNRAQIPSTPSSPNVVTNAVYGCIGGLMIGLLCLSLIPVISRRINSAEELGRLTGAPTAGPLLVPDPDASPQHNLFDTSRSEESEGLRRLRVQLDAHDPAPQVLLVAPATSGRPAVALGGGIAAAFAETGRSTALIAADSSLDATWFGVAGDSPGLTDLLLGRAGFDDVLHSTVRPQLSVVPHGGSHAIEVLLSSAVMSAFVDDLRKEFDRVVIVTGSVNDSSAASVLSAVVDADLLVVDTSRSHRGDVTRAISELTAARAHLLTVVMAKVKAPEHPQKTSKGFR</sequence>
<dbReference type="InterPro" id="IPR003856">
    <property type="entry name" value="LPS_length_determ_N"/>
</dbReference>
<evidence type="ECO:0000256" key="5">
    <source>
        <dbReference type="ARBA" id="ARBA00022989"/>
    </source>
</evidence>
<name>A0A0J6WEJ5_9MYCO</name>
<accession>A0A0J6WEJ5</accession>
<keyword evidence="6 7" id="KW-0472">Membrane</keyword>
<dbReference type="AlphaFoldDB" id="A0A0J6WEJ5"/>
<dbReference type="InterPro" id="IPR027417">
    <property type="entry name" value="P-loop_NTPase"/>
</dbReference>
<dbReference type="PANTHER" id="PTHR32309">
    <property type="entry name" value="TYROSINE-PROTEIN KINASE"/>
    <property type="match status" value="1"/>
</dbReference>
<evidence type="ECO:0000259" key="8">
    <source>
        <dbReference type="Pfam" id="PF02706"/>
    </source>
</evidence>
<evidence type="ECO:0000256" key="4">
    <source>
        <dbReference type="ARBA" id="ARBA00022692"/>
    </source>
</evidence>
<comment type="similarity">
    <text evidence="2">Belongs to the CpsC/CapA family.</text>
</comment>
<reference evidence="9 10" key="1">
    <citation type="journal article" date="2015" name="Genome Biol. Evol.">
        <title>Characterization of Three Mycobacterium spp. with Potential Use in Bioremediation by Genome Sequencing and Comparative Genomics.</title>
        <authorList>
            <person name="Das S."/>
            <person name="Pettersson B.M."/>
            <person name="Behra P.R."/>
            <person name="Ramesh M."/>
            <person name="Dasgupta S."/>
            <person name="Bhattacharya A."/>
            <person name="Kirsebom L.A."/>
        </authorList>
    </citation>
    <scope>NUCLEOTIDE SEQUENCE [LARGE SCALE GENOMIC DNA]</scope>
    <source>
        <strain evidence="9 10">DSM 44075</strain>
    </source>
</reference>
<dbReference type="RefSeq" id="WP_048421825.1">
    <property type="nucleotide sequence ID" value="NZ_JYNU01000002.1"/>
</dbReference>
<dbReference type="InterPro" id="IPR050445">
    <property type="entry name" value="Bact_polysacc_biosynth/exp"/>
</dbReference>
<comment type="subcellular location">
    <subcellularLocation>
        <location evidence="1">Cell membrane</location>
        <topology evidence="1">Multi-pass membrane protein</topology>
    </subcellularLocation>
</comment>
<dbReference type="EMBL" id="JYNU01000002">
    <property type="protein sequence ID" value="KMO81690.1"/>
    <property type="molecule type" value="Genomic_DNA"/>
</dbReference>
<evidence type="ECO:0000256" key="3">
    <source>
        <dbReference type="ARBA" id="ARBA00022475"/>
    </source>
</evidence>
<feature type="transmembrane region" description="Helical" evidence="7">
    <location>
        <begin position="178"/>
        <end position="199"/>
    </location>
</feature>
<proteinExistence type="inferred from homology"/>